<dbReference type="GO" id="GO:0009535">
    <property type="term" value="C:chloroplast thylakoid membrane"/>
    <property type="evidence" value="ECO:0007669"/>
    <property type="project" value="TreeGrafter"/>
</dbReference>
<dbReference type="InterPro" id="IPR040320">
    <property type="entry name" value="At4g37920-like"/>
</dbReference>
<proteinExistence type="predicted"/>
<dbReference type="PANTHER" id="PTHR31755">
    <property type="entry name" value="FOLATE RECEPTOR-LIKE"/>
    <property type="match status" value="1"/>
</dbReference>
<dbReference type="EMBL" id="CAMGYJ010000006">
    <property type="protein sequence ID" value="CAI0430855.1"/>
    <property type="molecule type" value="Genomic_DNA"/>
</dbReference>
<reference evidence="1" key="1">
    <citation type="submission" date="2022-08" db="EMBL/GenBank/DDBJ databases">
        <authorList>
            <person name="Gutierrez-Valencia J."/>
        </authorList>
    </citation>
    <scope>NUCLEOTIDE SEQUENCE</scope>
</reference>
<organism evidence="1 2">
    <name type="scientific">Linum tenue</name>
    <dbReference type="NCBI Taxonomy" id="586396"/>
    <lineage>
        <taxon>Eukaryota</taxon>
        <taxon>Viridiplantae</taxon>
        <taxon>Streptophyta</taxon>
        <taxon>Embryophyta</taxon>
        <taxon>Tracheophyta</taxon>
        <taxon>Spermatophyta</taxon>
        <taxon>Magnoliopsida</taxon>
        <taxon>eudicotyledons</taxon>
        <taxon>Gunneridae</taxon>
        <taxon>Pentapetalae</taxon>
        <taxon>rosids</taxon>
        <taxon>fabids</taxon>
        <taxon>Malpighiales</taxon>
        <taxon>Linaceae</taxon>
        <taxon>Linum</taxon>
    </lineage>
</organism>
<dbReference type="AlphaFoldDB" id="A0AAV0L9J9"/>
<name>A0AAV0L9J9_9ROSI</name>
<protein>
    <submittedName>
        <fullName evidence="1">Uncharacterized protein</fullName>
    </submittedName>
</protein>
<comment type="caution">
    <text evidence="1">The sequence shown here is derived from an EMBL/GenBank/DDBJ whole genome shotgun (WGS) entry which is preliminary data.</text>
</comment>
<keyword evidence="2" id="KW-1185">Reference proteome</keyword>
<dbReference type="GO" id="GO:0009941">
    <property type="term" value="C:chloroplast envelope"/>
    <property type="evidence" value="ECO:0007669"/>
    <property type="project" value="TreeGrafter"/>
</dbReference>
<evidence type="ECO:0000313" key="1">
    <source>
        <dbReference type="EMBL" id="CAI0430855.1"/>
    </source>
</evidence>
<dbReference type="Proteomes" id="UP001154282">
    <property type="component" value="Unassembled WGS sequence"/>
</dbReference>
<evidence type="ECO:0000313" key="2">
    <source>
        <dbReference type="Proteomes" id="UP001154282"/>
    </source>
</evidence>
<sequence>MANFTFITSDLPNPTTKTLLLSTVSTTAGFCSFNGSLHPSTLYYFPSSTSPSLSMNSSPEKLHTRSTRSRHGFDFCCKASEVANAPVEEQIAEMEVAGGYTMTQFCDKMIDVFLNEKRRAKEWRKYLVFREEWNKYKDRFYSRCQMRASMETDPALKQKLISLASKVKKIDDEMEKHNELLKEIRDNPTDLNVIVAKRRKDFTGEFFRHLGLLSETYDGLEDRDDIARLGARCLSAVNAFDSTLENLETLESAQTKFDDILNSPTIDAACEKIKSLAKAKELDSSLVLLINSTWAAAKESTNMKNEVKEIMYQIYKTTKSSLRSIAPKEIKLLKHLLNITDPEERFSALATAFCPGDDHEAKEPYALYTSPKELHKWIKIMIDAYNLSKDDTGIAEAKQLSQPVVMQRLLILQETIEQEYMEKTTFRTQTKDGEITES</sequence>
<dbReference type="PANTHER" id="PTHR31755:SF2">
    <property type="entry name" value="OS08G0320800 PROTEIN"/>
    <property type="match status" value="1"/>
</dbReference>
<gene>
    <name evidence="1" type="ORF">LITE_LOCUS22794</name>
</gene>
<accession>A0AAV0L9J9</accession>